<evidence type="ECO:0000256" key="5">
    <source>
        <dbReference type="ARBA" id="ARBA00022833"/>
    </source>
</evidence>
<feature type="domain" description="BTB" evidence="10">
    <location>
        <begin position="1"/>
        <end position="65"/>
    </location>
</feature>
<dbReference type="Gene3D" id="3.30.710.10">
    <property type="entry name" value="Potassium Channel Kv1.1, Chain A"/>
    <property type="match status" value="1"/>
</dbReference>
<dbReference type="GO" id="GO:0008270">
    <property type="term" value="F:zinc ion binding"/>
    <property type="evidence" value="ECO:0007669"/>
    <property type="project" value="UniProtKB-KW"/>
</dbReference>
<evidence type="ECO:0000313" key="12">
    <source>
        <dbReference type="Proteomes" id="UP001497497"/>
    </source>
</evidence>
<keyword evidence="6" id="KW-0805">Transcription regulation</keyword>
<dbReference type="InterPro" id="IPR000210">
    <property type="entry name" value="BTB/POZ_dom"/>
</dbReference>
<comment type="caution">
    <text evidence="11">The sequence shown here is derived from an EMBL/GenBank/DDBJ whole genome shotgun (WGS) entry which is preliminary data.</text>
</comment>
<keyword evidence="5" id="KW-0862">Zinc</keyword>
<comment type="subcellular location">
    <subcellularLocation>
        <location evidence="1">Nucleus</location>
    </subcellularLocation>
</comment>
<evidence type="ECO:0000256" key="7">
    <source>
        <dbReference type="ARBA" id="ARBA00023125"/>
    </source>
</evidence>
<gene>
    <name evidence="11" type="ORF">GSLYS_00015796001</name>
</gene>
<dbReference type="CDD" id="cd18186">
    <property type="entry name" value="BTB_POZ_ZBTB_KLHL-like"/>
    <property type="match status" value="1"/>
</dbReference>
<keyword evidence="9" id="KW-0539">Nucleus</keyword>
<dbReference type="PROSITE" id="PS50097">
    <property type="entry name" value="BTB"/>
    <property type="match status" value="1"/>
</dbReference>
<dbReference type="GO" id="GO:0000981">
    <property type="term" value="F:DNA-binding transcription factor activity, RNA polymerase II-specific"/>
    <property type="evidence" value="ECO:0007669"/>
    <property type="project" value="TreeGrafter"/>
</dbReference>
<dbReference type="Pfam" id="PF00651">
    <property type="entry name" value="BTB"/>
    <property type="match status" value="1"/>
</dbReference>
<keyword evidence="7" id="KW-0238">DNA-binding</keyword>
<feature type="non-terminal residue" evidence="11">
    <location>
        <position position="1"/>
    </location>
</feature>
<keyword evidence="8" id="KW-0804">Transcription</keyword>
<accession>A0AAV2IC60</accession>
<dbReference type="InterPro" id="IPR050457">
    <property type="entry name" value="ZnFinger_BTB_dom_contain"/>
</dbReference>
<dbReference type="Proteomes" id="UP001497497">
    <property type="component" value="Unassembled WGS sequence"/>
</dbReference>
<evidence type="ECO:0000256" key="8">
    <source>
        <dbReference type="ARBA" id="ARBA00023163"/>
    </source>
</evidence>
<dbReference type="EMBL" id="CAXITT010000475">
    <property type="protein sequence ID" value="CAL1542190.1"/>
    <property type="molecule type" value="Genomic_DNA"/>
</dbReference>
<keyword evidence="12" id="KW-1185">Reference proteome</keyword>
<evidence type="ECO:0000256" key="1">
    <source>
        <dbReference type="ARBA" id="ARBA00004123"/>
    </source>
</evidence>
<feature type="non-terminal residue" evidence="11">
    <location>
        <position position="107"/>
    </location>
</feature>
<keyword evidence="4" id="KW-0863">Zinc-finger</keyword>
<keyword evidence="2" id="KW-0479">Metal-binding</keyword>
<dbReference type="AlphaFoldDB" id="A0AAV2IC60"/>
<evidence type="ECO:0000259" key="10">
    <source>
        <dbReference type="PROSITE" id="PS50097"/>
    </source>
</evidence>
<evidence type="ECO:0000313" key="11">
    <source>
        <dbReference type="EMBL" id="CAL1542190.1"/>
    </source>
</evidence>
<dbReference type="SMART" id="SM00225">
    <property type="entry name" value="BTB"/>
    <property type="match status" value="1"/>
</dbReference>
<protein>
    <recommendedName>
        <fullName evidence="10">BTB domain-containing protein</fullName>
    </recommendedName>
</protein>
<name>A0AAV2IC60_LYMST</name>
<evidence type="ECO:0000256" key="6">
    <source>
        <dbReference type="ARBA" id="ARBA00023015"/>
    </source>
</evidence>
<dbReference type="PANTHER" id="PTHR46105:SF5">
    <property type="entry name" value="ZINC FINGER AND BTB DOMAIN-CONTAINING PROTEIN 44 ISOFORM X1"/>
    <property type="match status" value="1"/>
</dbReference>
<reference evidence="11 12" key="1">
    <citation type="submission" date="2024-04" db="EMBL/GenBank/DDBJ databases">
        <authorList>
            <consortium name="Genoscope - CEA"/>
            <person name="William W."/>
        </authorList>
    </citation>
    <scope>NUCLEOTIDE SEQUENCE [LARGE SCALE GENOMIC DNA]</scope>
</reference>
<organism evidence="11 12">
    <name type="scientific">Lymnaea stagnalis</name>
    <name type="common">Great pond snail</name>
    <name type="synonym">Helix stagnalis</name>
    <dbReference type="NCBI Taxonomy" id="6523"/>
    <lineage>
        <taxon>Eukaryota</taxon>
        <taxon>Metazoa</taxon>
        <taxon>Spiralia</taxon>
        <taxon>Lophotrochozoa</taxon>
        <taxon>Mollusca</taxon>
        <taxon>Gastropoda</taxon>
        <taxon>Heterobranchia</taxon>
        <taxon>Euthyneura</taxon>
        <taxon>Panpulmonata</taxon>
        <taxon>Hygrophila</taxon>
        <taxon>Lymnaeoidea</taxon>
        <taxon>Lymnaeidae</taxon>
        <taxon>Lymnaea</taxon>
    </lineage>
</organism>
<evidence type="ECO:0000256" key="2">
    <source>
        <dbReference type="ARBA" id="ARBA00022723"/>
    </source>
</evidence>
<dbReference type="InterPro" id="IPR011333">
    <property type="entry name" value="SKP1/BTB/POZ_sf"/>
</dbReference>
<dbReference type="GO" id="GO:0000978">
    <property type="term" value="F:RNA polymerase II cis-regulatory region sequence-specific DNA binding"/>
    <property type="evidence" value="ECO:0007669"/>
    <property type="project" value="TreeGrafter"/>
</dbReference>
<keyword evidence="3" id="KW-0677">Repeat</keyword>
<evidence type="ECO:0000256" key="4">
    <source>
        <dbReference type="ARBA" id="ARBA00022771"/>
    </source>
</evidence>
<evidence type="ECO:0000256" key="3">
    <source>
        <dbReference type="ARBA" id="ARBA00022737"/>
    </source>
</evidence>
<dbReference type="GO" id="GO:0005634">
    <property type="term" value="C:nucleus"/>
    <property type="evidence" value="ECO:0007669"/>
    <property type="project" value="UniProtKB-SubCell"/>
</dbReference>
<dbReference type="PANTHER" id="PTHR46105">
    <property type="entry name" value="AGAP004733-PA"/>
    <property type="match status" value="1"/>
</dbReference>
<sequence>CDITVTIDGQEFKCHRFYLSACSKFFIVLLGSNLSLDYLIIKGIRPDIFELILDSLYKGDIRITEDNMIDLWYAANQLEIRFLLEETENFIILNISVDNYLHIFDVA</sequence>
<proteinExistence type="predicted"/>
<dbReference type="SUPFAM" id="SSF54695">
    <property type="entry name" value="POZ domain"/>
    <property type="match status" value="1"/>
</dbReference>
<evidence type="ECO:0000256" key="9">
    <source>
        <dbReference type="ARBA" id="ARBA00023242"/>
    </source>
</evidence>